<dbReference type="GO" id="GO:0004721">
    <property type="term" value="F:phosphoprotein phosphatase activity"/>
    <property type="evidence" value="ECO:0007669"/>
    <property type="project" value="TreeGrafter"/>
</dbReference>
<dbReference type="InterPro" id="IPR036097">
    <property type="entry name" value="HisK_dim/P_sf"/>
</dbReference>
<proteinExistence type="predicted"/>
<evidence type="ECO:0000256" key="8">
    <source>
        <dbReference type="SAM" id="Phobius"/>
    </source>
</evidence>
<evidence type="ECO:0000256" key="3">
    <source>
        <dbReference type="ARBA" id="ARBA00012438"/>
    </source>
</evidence>
<evidence type="ECO:0000256" key="5">
    <source>
        <dbReference type="ARBA" id="ARBA00022679"/>
    </source>
</evidence>
<evidence type="ECO:0000256" key="6">
    <source>
        <dbReference type="ARBA" id="ARBA00022777"/>
    </source>
</evidence>
<dbReference type="InterPro" id="IPR004358">
    <property type="entry name" value="Sig_transdc_His_kin-like_C"/>
</dbReference>
<dbReference type="Pfam" id="PF02518">
    <property type="entry name" value="HATPase_c"/>
    <property type="match status" value="1"/>
</dbReference>
<dbReference type="PANTHER" id="PTHR45453">
    <property type="entry name" value="PHOSPHATE REGULON SENSOR PROTEIN PHOR"/>
    <property type="match status" value="1"/>
</dbReference>
<dbReference type="SMART" id="SM00388">
    <property type="entry name" value="HisKA"/>
    <property type="match status" value="1"/>
</dbReference>
<keyword evidence="7" id="KW-0902">Two-component regulatory system</keyword>
<dbReference type="GO" id="GO:0005886">
    <property type="term" value="C:plasma membrane"/>
    <property type="evidence" value="ECO:0007669"/>
    <property type="project" value="TreeGrafter"/>
</dbReference>
<comment type="caution">
    <text evidence="11">The sequence shown here is derived from an EMBL/GenBank/DDBJ whole genome shotgun (WGS) entry which is preliminary data.</text>
</comment>
<keyword evidence="8" id="KW-0472">Membrane</keyword>
<keyword evidence="12" id="KW-1185">Reference proteome</keyword>
<dbReference type="InterPro" id="IPR003660">
    <property type="entry name" value="HAMP_dom"/>
</dbReference>
<organism evidence="11 12">
    <name type="scientific">Vagococcus carniphilus</name>
    <dbReference type="NCBI Taxonomy" id="218144"/>
    <lineage>
        <taxon>Bacteria</taxon>
        <taxon>Bacillati</taxon>
        <taxon>Bacillota</taxon>
        <taxon>Bacilli</taxon>
        <taxon>Lactobacillales</taxon>
        <taxon>Enterococcaceae</taxon>
        <taxon>Vagococcus</taxon>
    </lineage>
</organism>
<dbReference type="EMBL" id="NGKB01000020">
    <property type="protein sequence ID" value="RSU10048.1"/>
    <property type="molecule type" value="Genomic_DNA"/>
</dbReference>
<dbReference type="Gene3D" id="3.30.565.10">
    <property type="entry name" value="Histidine kinase-like ATPase, C-terminal domain"/>
    <property type="match status" value="1"/>
</dbReference>
<dbReference type="EC" id="2.7.13.3" evidence="3"/>
<dbReference type="InterPro" id="IPR003594">
    <property type="entry name" value="HATPase_dom"/>
</dbReference>
<sequence length="463" mass="52789">MKKRSIKTQLILSFLTISILIIGALSVLTLSLMNNHFNQFVEEKQDELMNQYVDSLELIYQSNQHKWSETELEALTQKTMENHLYFSIDSSDNKTIWQLPKTELKKTKDTLKKHADKVSKTKGATLNEEVVVTKPLKEKNTSFGQVNFYFYGPFAYTEHDAMFISSMKKSLMTVALVALLVSFIFASWISQKLSLPLKHVSQFTHQLTIGKYTETLPQETSINEINLLIDSLNDLSYQLEKQANLRKQLTSDISHELRTPLATLKGNIEALMDGIWKATPERLQSCYDEVDRLTRLVGNLELINKIEEKKEALVMSEFDLYDLIQSIMINFSSKIEEKDLRVTAEGESLMVTADKDKMNQVLTNLLSNAIKFTQKNGQIAFLLKQEKYKTILQIKDNGMGIEKEQLPFIFDRFYMVDTSRNREIGGQGIGLSIVKGVIEAHQGNITVESQLGIGTTFTITLPT</sequence>
<protein>
    <recommendedName>
        <fullName evidence="3">histidine kinase</fullName>
        <ecNumber evidence="3">2.7.13.3</ecNumber>
    </recommendedName>
</protein>
<feature type="domain" description="HAMP" evidence="10">
    <location>
        <begin position="191"/>
        <end position="244"/>
    </location>
</feature>
<feature type="transmembrane region" description="Helical" evidence="8">
    <location>
        <begin position="12"/>
        <end position="33"/>
    </location>
</feature>
<dbReference type="CDD" id="cd00075">
    <property type="entry name" value="HATPase"/>
    <property type="match status" value="1"/>
</dbReference>
<comment type="catalytic activity">
    <reaction evidence="1">
        <text>ATP + protein L-histidine = ADP + protein N-phospho-L-histidine.</text>
        <dbReference type="EC" id="2.7.13.3"/>
    </reaction>
</comment>
<dbReference type="Proteomes" id="UP000288028">
    <property type="component" value="Unassembled WGS sequence"/>
</dbReference>
<evidence type="ECO:0000256" key="2">
    <source>
        <dbReference type="ARBA" id="ARBA00004370"/>
    </source>
</evidence>
<name>A0A430API0_9ENTE</name>
<evidence type="ECO:0000259" key="9">
    <source>
        <dbReference type="PROSITE" id="PS50109"/>
    </source>
</evidence>
<dbReference type="PRINTS" id="PR00344">
    <property type="entry name" value="BCTRLSENSOR"/>
</dbReference>
<accession>A0A430API0</accession>
<evidence type="ECO:0000256" key="4">
    <source>
        <dbReference type="ARBA" id="ARBA00022553"/>
    </source>
</evidence>
<gene>
    <name evidence="11" type="ORF">CBF28_14205</name>
</gene>
<evidence type="ECO:0000313" key="12">
    <source>
        <dbReference type="Proteomes" id="UP000288028"/>
    </source>
</evidence>
<evidence type="ECO:0000313" key="11">
    <source>
        <dbReference type="EMBL" id="RSU10048.1"/>
    </source>
</evidence>
<keyword evidence="8" id="KW-0812">Transmembrane</keyword>
<dbReference type="RefSeq" id="WP_126796376.1">
    <property type="nucleotide sequence ID" value="NZ_CP060720.1"/>
</dbReference>
<keyword evidence="4" id="KW-0597">Phosphoprotein</keyword>
<evidence type="ECO:0000259" key="10">
    <source>
        <dbReference type="PROSITE" id="PS50885"/>
    </source>
</evidence>
<dbReference type="OrthoDB" id="9813151at2"/>
<dbReference type="Gene3D" id="1.10.287.130">
    <property type="match status" value="1"/>
</dbReference>
<feature type="transmembrane region" description="Helical" evidence="8">
    <location>
        <begin position="170"/>
        <end position="189"/>
    </location>
</feature>
<keyword evidence="6 11" id="KW-0418">Kinase</keyword>
<keyword evidence="5" id="KW-0808">Transferase</keyword>
<dbReference type="GO" id="GO:0016036">
    <property type="term" value="P:cellular response to phosphate starvation"/>
    <property type="evidence" value="ECO:0007669"/>
    <property type="project" value="TreeGrafter"/>
</dbReference>
<dbReference type="SUPFAM" id="SSF55874">
    <property type="entry name" value="ATPase domain of HSP90 chaperone/DNA topoisomerase II/histidine kinase"/>
    <property type="match status" value="1"/>
</dbReference>
<dbReference type="InterPro" id="IPR003661">
    <property type="entry name" value="HisK_dim/P_dom"/>
</dbReference>
<dbReference type="InterPro" id="IPR050351">
    <property type="entry name" value="BphY/WalK/GraS-like"/>
</dbReference>
<dbReference type="InterPro" id="IPR005467">
    <property type="entry name" value="His_kinase_dom"/>
</dbReference>
<evidence type="ECO:0000256" key="1">
    <source>
        <dbReference type="ARBA" id="ARBA00000085"/>
    </source>
</evidence>
<dbReference type="SUPFAM" id="SSF47384">
    <property type="entry name" value="Homodimeric domain of signal transducing histidine kinase"/>
    <property type="match status" value="1"/>
</dbReference>
<reference evidence="11 12" key="1">
    <citation type="submission" date="2017-05" db="EMBL/GenBank/DDBJ databases">
        <title>Vagococcus spp. assemblies.</title>
        <authorList>
            <person name="Gulvik C.A."/>
        </authorList>
    </citation>
    <scope>NUCLEOTIDE SEQUENCE [LARGE SCALE GENOMIC DNA]</scope>
    <source>
        <strain evidence="11 12">SS1714</strain>
    </source>
</reference>
<dbReference type="PROSITE" id="PS50109">
    <property type="entry name" value="HIS_KIN"/>
    <property type="match status" value="1"/>
</dbReference>
<dbReference type="InterPro" id="IPR036890">
    <property type="entry name" value="HATPase_C_sf"/>
</dbReference>
<feature type="domain" description="Histidine kinase" evidence="9">
    <location>
        <begin position="252"/>
        <end position="463"/>
    </location>
</feature>
<dbReference type="GO" id="GO:0000155">
    <property type="term" value="F:phosphorelay sensor kinase activity"/>
    <property type="evidence" value="ECO:0007669"/>
    <property type="project" value="InterPro"/>
</dbReference>
<evidence type="ECO:0000256" key="7">
    <source>
        <dbReference type="ARBA" id="ARBA00023012"/>
    </source>
</evidence>
<dbReference type="CDD" id="cd00082">
    <property type="entry name" value="HisKA"/>
    <property type="match status" value="1"/>
</dbReference>
<dbReference type="SMART" id="SM00387">
    <property type="entry name" value="HATPase_c"/>
    <property type="match status" value="1"/>
</dbReference>
<dbReference type="GeneID" id="95581889"/>
<dbReference type="Gene3D" id="6.10.340.10">
    <property type="match status" value="1"/>
</dbReference>
<comment type="subcellular location">
    <subcellularLocation>
        <location evidence="2">Membrane</location>
    </subcellularLocation>
</comment>
<dbReference type="FunFam" id="3.30.565.10:FF:000006">
    <property type="entry name" value="Sensor histidine kinase WalK"/>
    <property type="match status" value="1"/>
</dbReference>
<dbReference type="PANTHER" id="PTHR45453:SF1">
    <property type="entry name" value="PHOSPHATE REGULON SENSOR PROTEIN PHOR"/>
    <property type="match status" value="1"/>
</dbReference>
<keyword evidence="8" id="KW-1133">Transmembrane helix</keyword>
<dbReference type="AlphaFoldDB" id="A0A430API0"/>
<dbReference type="PROSITE" id="PS50885">
    <property type="entry name" value="HAMP"/>
    <property type="match status" value="1"/>
</dbReference>
<dbReference type="Pfam" id="PF00512">
    <property type="entry name" value="HisKA"/>
    <property type="match status" value="1"/>
</dbReference>